<evidence type="ECO:0000313" key="7">
    <source>
        <dbReference type="Proteomes" id="UP000254869"/>
    </source>
</evidence>
<feature type="compositionally biased region" description="Basic and acidic residues" evidence="2">
    <location>
        <begin position="32"/>
        <end position="42"/>
    </location>
</feature>
<keyword evidence="3" id="KW-1133">Transmembrane helix</keyword>
<dbReference type="Gene3D" id="3.30.70.2390">
    <property type="match status" value="1"/>
</dbReference>
<evidence type="ECO:0000256" key="3">
    <source>
        <dbReference type="SAM" id="Phobius"/>
    </source>
</evidence>
<feature type="transmembrane region" description="Helical" evidence="3">
    <location>
        <begin position="176"/>
        <end position="200"/>
    </location>
</feature>
<dbReference type="InterPro" id="IPR004474">
    <property type="entry name" value="LytR_CpsA_psr"/>
</dbReference>
<dbReference type="NCBIfam" id="TIGR00350">
    <property type="entry name" value="lytR_cpsA_psr"/>
    <property type="match status" value="1"/>
</dbReference>
<accession>A0A370HWY7</accession>
<dbReference type="STRING" id="1210086.GCA_001613105_07090"/>
<gene>
    <name evidence="6" type="ORF">DFR76_114205</name>
</gene>
<dbReference type="Proteomes" id="UP000254869">
    <property type="component" value="Unassembled WGS sequence"/>
</dbReference>
<feature type="domain" description="LytR/CpsA/Psr regulator C-terminal" evidence="5">
    <location>
        <begin position="536"/>
        <end position="620"/>
    </location>
</feature>
<keyword evidence="3" id="KW-0472">Membrane</keyword>
<keyword evidence="7" id="KW-1185">Reference proteome</keyword>
<evidence type="ECO:0000256" key="1">
    <source>
        <dbReference type="ARBA" id="ARBA00006068"/>
    </source>
</evidence>
<evidence type="ECO:0000256" key="2">
    <source>
        <dbReference type="SAM" id="MobiDB-lite"/>
    </source>
</evidence>
<dbReference type="InterPro" id="IPR027381">
    <property type="entry name" value="LytR/CpsA/Psr_C"/>
</dbReference>
<comment type="similarity">
    <text evidence="1">Belongs to the LytR/CpsA/Psr (LCP) family.</text>
</comment>
<dbReference type="Pfam" id="PF03816">
    <property type="entry name" value="LytR_cpsA_psr"/>
    <property type="match status" value="1"/>
</dbReference>
<evidence type="ECO:0000259" key="4">
    <source>
        <dbReference type="Pfam" id="PF03816"/>
    </source>
</evidence>
<sequence length="666" mass="70507">MGDDDRRGRTPGPGGRAPWERYSATEAEPDDERPARRNRYADETPNGPVTVHDLMQKVDSERISELPTDTTLPAQHTGLRAPSGGNGSGAAPSEEQAARPRGAVQAPTADDPVDPYAVERARLVDQPTDILPAADPDNPPPELDRQRSVARPKSVGKPPLSRLAANKQRKMRRLHLVGRSTTALVAVLALVLTGAGWNYLRATDGSFNKVAAVDENSTDIVNPGGQLGDENFLIIGNDTRAGADGQIGAGTTDDAEGARADTVMLVNIPENRQRVVVVSFPRDLDISRPACEGWDNENRRYTGTQFPSAIGDKLNAVYALGGPKCLTNVIMKLSGIRINHFIGLDFSGFQSMVDTVGGVEVCTAKPLVDEELGTVLPTAGKQKINGTTALDYVRARHVQGEFRSDYDRINRQQRFMSSLLRSALSNKTLFDPGRMNAFISAFTGHALMDNVKTNDLLTLGRSLQKVDAGAITFLTVPTAGTTSYGNEIPRESDIKAIFTAIIDDQPLPGEKKPLTPPPTTEAPAPRELTAVDPSTMSVQVSNGSGVAGVAATAANKLSNQGFQIFNVGNYSGGTISTTRVRYSSGHEAEAATVASAIPGATLESAAGLGSIVEVALGADYQGTIRTPVAFGNPLPTVPVATGGAPETPVTLPSDLEHVNAADDLCK</sequence>
<dbReference type="InterPro" id="IPR050922">
    <property type="entry name" value="LytR/CpsA/Psr_CW_biosynth"/>
</dbReference>
<organism evidence="6 7">
    <name type="scientific">Nocardia pseudobrasiliensis</name>
    <dbReference type="NCBI Taxonomy" id="45979"/>
    <lineage>
        <taxon>Bacteria</taxon>
        <taxon>Bacillati</taxon>
        <taxon>Actinomycetota</taxon>
        <taxon>Actinomycetes</taxon>
        <taxon>Mycobacteriales</taxon>
        <taxon>Nocardiaceae</taxon>
        <taxon>Nocardia</taxon>
    </lineage>
</organism>
<dbReference type="Pfam" id="PF13399">
    <property type="entry name" value="LytR_C"/>
    <property type="match status" value="1"/>
</dbReference>
<name>A0A370HWY7_9NOCA</name>
<dbReference type="PANTHER" id="PTHR33392">
    <property type="entry name" value="POLYISOPRENYL-TEICHOIC ACID--PEPTIDOGLYCAN TEICHOIC ACID TRANSFERASE TAGU"/>
    <property type="match status" value="1"/>
</dbReference>
<reference evidence="6 7" key="1">
    <citation type="submission" date="2018-07" db="EMBL/GenBank/DDBJ databases">
        <title>Genomic Encyclopedia of Type Strains, Phase IV (KMG-IV): sequencing the most valuable type-strain genomes for metagenomic binning, comparative biology and taxonomic classification.</title>
        <authorList>
            <person name="Goeker M."/>
        </authorList>
    </citation>
    <scope>NUCLEOTIDE SEQUENCE [LARGE SCALE GENOMIC DNA]</scope>
    <source>
        <strain evidence="6 7">DSM 44290</strain>
    </source>
</reference>
<feature type="domain" description="Cell envelope-related transcriptional attenuator" evidence="4">
    <location>
        <begin position="259"/>
        <end position="423"/>
    </location>
</feature>
<dbReference type="Gene3D" id="3.40.630.190">
    <property type="entry name" value="LCP protein"/>
    <property type="match status" value="1"/>
</dbReference>
<proteinExistence type="inferred from homology"/>
<dbReference type="RefSeq" id="WP_068006970.1">
    <property type="nucleotide sequence ID" value="NZ_QQBC01000014.1"/>
</dbReference>
<evidence type="ECO:0000313" key="6">
    <source>
        <dbReference type="EMBL" id="RDI61474.1"/>
    </source>
</evidence>
<comment type="caution">
    <text evidence="6">The sequence shown here is derived from an EMBL/GenBank/DDBJ whole genome shotgun (WGS) entry which is preliminary data.</text>
</comment>
<evidence type="ECO:0000259" key="5">
    <source>
        <dbReference type="Pfam" id="PF13399"/>
    </source>
</evidence>
<dbReference type="EMBL" id="QQBC01000014">
    <property type="protein sequence ID" value="RDI61474.1"/>
    <property type="molecule type" value="Genomic_DNA"/>
</dbReference>
<feature type="compositionally biased region" description="Basic and acidic residues" evidence="2">
    <location>
        <begin position="54"/>
        <end position="64"/>
    </location>
</feature>
<protein>
    <submittedName>
        <fullName evidence="6">LytR family transcriptional attenuator</fullName>
    </submittedName>
</protein>
<dbReference type="AlphaFoldDB" id="A0A370HWY7"/>
<feature type="region of interest" description="Disordered" evidence="2">
    <location>
        <begin position="1"/>
        <end position="114"/>
    </location>
</feature>
<dbReference type="PANTHER" id="PTHR33392:SF6">
    <property type="entry name" value="POLYISOPRENYL-TEICHOIC ACID--PEPTIDOGLYCAN TEICHOIC ACID TRANSFERASE TAGU"/>
    <property type="match status" value="1"/>
</dbReference>
<feature type="region of interest" description="Disordered" evidence="2">
    <location>
        <begin position="505"/>
        <end position="526"/>
    </location>
</feature>
<feature type="region of interest" description="Disordered" evidence="2">
    <location>
        <begin position="127"/>
        <end position="160"/>
    </location>
</feature>
<keyword evidence="3" id="KW-0812">Transmembrane</keyword>